<gene>
    <name evidence="1" type="ORF">KZC51_07080</name>
</gene>
<keyword evidence="2" id="KW-1185">Reference proteome</keyword>
<comment type="caution">
    <text evidence="1">The sequence shown here is derived from an EMBL/GenBank/DDBJ whole genome shotgun (WGS) entry which is preliminary data.</text>
</comment>
<sequence length="47" mass="5248">MDVLLDREHLRDAHDTLKTAKHGFEDAGSINDTLESASWRAAPSGRR</sequence>
<protein>
    <submittedName>
        <fullName evidence="1">Uncharacterized protein</fullName>
    </submittedName>
</protein>
<accession>A0ABT0FCY8</accession>
<name>A0ABT0FCY8_9MICO</name>
<organism evidence="1 2">
    <name type="scientific">Microbacterium croceum</name>
    <dbReference type="NCBI Taxonomy" id="2851645"/>
    <lineage>
        <taxon>Bacteria</taxon>
        <taxon>Bacillati</taxon>
        <taxon>Actinomycetota</taxon>
        <taxon>Actinomycetes</taxon>
        <taxon>Micrococcales</taxon>
        <taxon>Microbacteriaceae</taxon>
        <taxon>Microbacterium</taxon>
    </lineage>
</organism>
<dbReference type="Proteomes" id="UP001300096">
    <property type="component" value="Unassembled WGS sequence"/>
</dbReference>
<evidence type="ECO:0000313" key="2">
    <source>
        <dbReference type="Proteomes" id="UP001300096"/>
    </source>
</evidence>
<dbReference type="RefSeq" id="WP_247629298.1">
    <property type="nucleotide sequence ID" value="NZ_JAHWXN010000001.1"/>
</dbReference>
<proteinExistence type="predicted"/>
<reference evidence="1 2" key="1">
    <citation type="submission" date="2021-06" db="EMBL/GenBank/DDBJ databases">
        <title>Genome-based taxonomic framework of Microbacterium strains isolated from marine environment, the description of four new species and reclassification of four preexisting species.</title>
        <authorList>
            <person name="Lee S.D."/>
            <person name="Kim S.-M."/>
            <person name="Byeon Y.-S."/>
            <person name="Yang H.L."/>
            <person name="Kim I.S."/>
        </authorList>
    </citation>
    <scope>NUCLEOTIDE SEQUENCE [LARGE SCALE GENOMIC DNA]</scope>
    <source>
        <strain evidence="1 2">SSW1-49</strain>
    </source>
</reference>
<evidence type="ECO:0000313" key="1">
    <source>
        <dbReference type="EMBL" id="MCK2035895.1"/>
    </source>
</evidence>
<dbReference type="EMBL" id="JAHWXN010000001">
    <property type="protein sequence ID" value="MCK2035895.1"/>
    <property type="molecule type" value="Genomic_DNA"/>
</dbReference>